<evidence type="ECO:0000313" key="1">
    <source>
        <dbReference type="EMBL" id="SLM22652.1"/>
    </source>
</evidence>
<gene>
    <name evidence="1" type="ORF">SAMN04488690_0320</name>
</gene>
<dbReference type="Proteomes" id="UP000191133">
    <property type="component" value="Unassembled WGS sequence"/>
</dbReference>
<dbReference type="EMBL" id="FWEU01000001">
    <property type="protein sequence ID" value="SLM22652.1"/>
    <property type="molecule type" value="Genomic_DNA"/>
</dbReference>
<accession>A0A1W1GTK7</accession>
<proteinExistence type="predicted"/>
<evidence type="ECO:0000313" key="2">
    <source>
        <dbReference type="Proteomes" id="UP000191133"/>
    </source>
</evidence>
<dbReference type="AlphaFoldDB" id="A0A1W1GTK7"/>
<sequence>MRTSLPLQRSTLLKFYFAASYVVLIEELVRASLS</sequence>
<protein>
    <submittedName>
        <fullName evidence="1">Uncharacterized protein</fullName>
    </submittedName>
</protein>
<organism evidence="1 2">
    <name type="scientific">Stenotrophomonas indicatrix</name>
    <dbReference type="NCBI Taxonomy" id="2045451"/>
    <lineage>
        <taxon>Bacteria</taxon>
        <taxon>Pseudomonadati</taxon>
        <taxon>Pseudomonadota</taxon>
        <taxon>Gammaproteobacteria</taxon>
        <taxon>Lysobacterales</taxon>
        <taxon>Lysobacteraceae</taxon>
        <taxon>Stenotrophomonas</taxon>
    </lineage>
</organism>
<name>A0A1W1GTK7_9GAMM</name>
<reference evidence="2" key="1">
    <citation type="submission" date="2016-10" db="EMBL/GenBank/DDBJ databases">
        <authorList>
            <person name="Varghese N."/>
        </authorList>
    </citation>
    <scope>NUCLEOTIDE SEQUENCE [LARGE SCALE GENOMIC DNA]</scope>
    <source>
        <strain evidence="2">92MFCol6.1</strain>
    </source>
</reference>